<reference evidence="4 5" key="1">
    <citation type="submission" date="2020-12" db="EMBL/GenBank/DDBJ databases">
        <title>Draft genome sequence of Halomonas pacifica strain CARE-V15.</title>
        <authorList>
            <person name="Vignesh N."/>
            <person name="Thabitha A."/>
            <person name="Saravanan R."/>
            <person name="Manigandan V."/>
        </authorList>
    </citation>
    <scope>NUCLEOTIDE SEQUENCE [LARGE SCALE GENOMIC DNA]</scope>
    <source>
        <strain evidence="4 5">CARE-V15</strain>
    </source>
</reference>
<dbReference type="EMBL" id="JAEDAF010000004">
    <property type="protein sequence ID" value="MBH8579747.1"/>
    <property type="molecule type" value="Genomic_DNA"/>
</dbReference>
<dbReference type="AlphaFoldDB" id="A0ABD4L0Y3"/>
<dbReference type="PANTHER" id="PTHR43800">
    <property type="entry name" value="PEPTIDYL-LYSINE N-ACETYLTRANSFERASE YJAB"/>
    <property type="match status" value="1"/>
</dbReference>
<dbReference type="SUPFAM" id="SSF55729">
    <property type="entry name" value="Acyl-CoA N-acyltransferases (Nat)"/>
    <property type="match status" value="1"/>
</dbReference>
<evidence type="ECO:0000256" key="2">
    <source>
        <dbReference type="ARBA" id="ARBA00023315"/>
    </source>
</evidence>
<dbReference type="InterPro" id="IPR016181">
    <property type="entry name" value="Acyl_CoA_acyltransferase"/>
</dbReference>
<keyword evidence="1" id="KW-0808">Transferase</keyword>
<dbReference type="CDD" id="cd04301">
    <property type="entry name" value="NAT_SF"/>
    <property type="match status" value="1"/>
</dbReference>
<comment type="caution">
    <text evidence="4">The sequence shown here is derived from an EMBL/GenBank/DDBJ whole genome shotgun (WGS) entry which is preliminary data.</text>
</comment>
<feature type="domain" description="N-acetyltransferase" evidence="3">
    <location>
        <begin position="18"/>
        <end position="168"/>
    </location>
</feature>
<sequence length="184" mass="19744">MDHQQVSDSPPPWKTAGYRIQPAREADLPRLAAVERAAARQFPGRLLPPALRAGAVPLAVLREAHLEGRLWVALSPRGLPVGFAVADTCDGDAFLVELDVHPSHQCLGLGRALVARVVQWGRAAGHAALTLTTFASLPWNAPFYARLGFQSLAPEACGPALASRLAAEARLGLRERVAMRLALR</sequence>
<protein>
    <submittedName>
        <fullName evidence="4">GNAT family N-acetyltransferase</fullName>
    </submittedName>
</protein>
<dbReference type="Gene3D" id="3.40.630.30">
    <property type="match status" value="1"/>
</dbReference>
<evidence type="ECO:0000313" key="5">
    <source>
        <dbReference type="Proteomes" id="UP000651738"/>
    </source>
</evidence>
<gene>
    <name evidence="4" type="ORF">I7V36_06515</name>
</gene>
<dbReference type="InterPro" id="IPR000182">
    <property type="entry name" value="GNAT_dom"/>
</dbReference>
<evidence type="ECO:0000313" key="4">
    <source>
        <dbReference type="EMBL" id="MBH8579747.1"/>
    </source>
</evidence>
<dbReference type="GO" id="GO:0016746">
    <property type="term" value="F:acyltransferase activity"/>
    <property type="evidence" value="ECO:0007669"/>
    <property type="project" value="UniProtKB-KW"/>
</dbReference>
<accession>A0ABD4L0Y3</accession>
<keyword evidence="2" id="KW-0012">Acyltransferase</keyword>
<dbReference type="RefSeq" id="WP_198057348.1">
    <property type="nucleotide sequence ID" value="NZ_JAEDAF010000004.1"/>
</dbReference>
<name>A0ABD4L0Y3_9GAMM</name>
<dbReference type="Pfam" id="PF00583">
    <property type="entry name" value="Acetyltransf_1"/>
    <property type="match status" value="1"/>
</dbReference>
<evidence type="ECO:0000259" key="3">
    <source>
        <dbReference type="PROSITE" id="PS51186"/>
    </source>
</evidence>
<dbReference type="Proteomes" id="UP000651738">
    <property type="component" value="Unassembled WGS sequence"/>
</dbReference>
<dbReference type="PROSITE" id="PS51186">
    <property type="entry name" value="GNAT"/>
    <property type="match status" value="1"/>
</dbReference>
<organism evidence="4 5">
    <name type="scientific">Bisbaumannia pacifica</name>
    <dbReference type="NCBI Taxonomy" id="77098"/>
    <lineage>
        <taxon>Bacteria</taxon>
        <taxon>Pseudomonadati</taxon>
        <taxon>Pseudomonadota</taxon>
        <taxon>Gammaproteobacteria</taxon>
        <taxon>Oceanospirillales</taxon>
        <taxon>Halomonadaceae</taxon>
        <taxon>Bisbaumannia</taxon>
    </lineage>
</organism>
<dbReference type="PANTHER" id="PTHR43800:SF1">
    <property type="entry name" value="PEPTIDYL-LYSINE N-ACETYLTRANSFERASE YJAB"/>
    <property type="match status" value="1"/>
</dbReference>
<proteinExistence type="predicted"/>
<evidence type="ECO:0000256" key="1">
    <source>
        <dbReference type="ARBA" id="ARBA00022679"/>
    </source>
</evidence>